<evidence type="ECO:0000313" key="2">
    <source>
        <dbReference type="EMBL" id="GBP33764.1"/>
    </source>
</evidence>
<accession>A0A4C1V6V2</accession>
<dbReference type="AlphaFoldDB" id="A0A4C1V6V2"/>
<comment type="caution">
    <text evidence="2">The sequence shown here is derived from an EMBL/GenBank/DDBJ whole genome shotgun (WGS) entry which is preliminary data.</text>
</comment>
<keyword evidence="3" id="KW-1185">Reference proteome</keyword>
<dbReference type="Proteomes" id="UP000299102">
    <property type="component" value="Unassembled WGS sequence"/>
</dbReference>
<protein>
    <submittedName>
        <fullName evidence="2">Uncharacterized protein</fullName>
    </submittedName>
</protein>
<sequence length="76" mass="8737">MTSRDPKFKSPTQVRVRSGPVEKPLSSVRRLRPTPTAWLYVYFDMSQKVRGRIRTLDRVFFEGNAPVIAPPPNCYA</sequence>
<reference evidence="2 3" key="1">
    <citation type="journal article" date="2019" name="Commun. Biol.">
        <title>The bagworm genome reveals a unique fibroin gene that provides high tensile strength.</title>
        <authorList>
            <person name="Kono N."/>
            <person name="Nakamura H."/>
            <person name="Ohtoshi R."/>
            <person name="Tomita M."/>
            <person name="Numata K."/>
            <person name="Arakawa K."/>
        </authorList>
    </citation>
    <scope>NUCLEOTIDE SEQUENCE [LARGE SCALE GENOMIC DNA]</scope>
</reference>
<evidence type="ECO:0000313" key="3">
    <source>
        <dbReference type="Proteomes" id="UP000299102"/>
    </source>
</evidence>
<dbReference type="EMBL" id="BGZK01000278">
    <property type="protein sequence ID" value="GBP33764.1"/>
    <property type="molecule type" value="Genomic_DNA"/>
</dbReference>
<feature type="region of interest" description="Disordered" evidence="1">
    <location>
        <begin position="1"/>
        <end position="27"/>
    </location>
</feature>
<name>A0A4C1V6V2_EUMVA</name>
<gene>
    <name evidence="2" type="ORF">EVAR_17092_1</name>
</gene>
<evidence type="ECO:0000256" key="1">
    <source>
        <dbReference type="SAM" id="MobiDB-lite"/>
    </source>
</evidence>
<proteinExistence type="predicted"/>
<organism evidence="2 3">
    <name type="scientific">Eumeta variegata</name>
    <name type="common">Bagworm moth</name>
    <name type="synonym">Eumeta japonica</name>
    <dbReference type="NCBI Taxonomy" id="151549"/>
    <lineage>
        <taxon>Eukaryota</taxon>
        <taxon>Metazoa</taxon>
        <taxon>Ecdysozoa</taxon>
        <taxon>Arthropoda</taxon>
        <taxon>Hexapoda</taxon>
        <taxon>Insecta</taxon>
        <taxon>Pterygota</taxon>
        <taxon>Neoptera</taxon>
        <taxon>Endopterygota</taxon>
        <taxon>Lepidoptera</taxon>
        <taxon>Glossata</taxon>
        <taxon>Ditrysia</taxon>
        <taxon>Tineoidea</taxon>
        <taxon>Psychidae</taxon>
        <taxon>Oiketicinae</taxon>
        <taxon>Eumeta</taxon>
    </lineage>
</organism>